<evidence type="ECO:0000313" key="2">
    <source>
        <dbReference type="Proteomes" id="UP000069940"/>
    </source>
</evidence>
<dbReference type="Proteomes" id="UP000069940">
    <property type="component" value="Unassembled WGS sequence"/>
</dbReference>
<dbReference type="InterPro" id="IPR038602">
    <property type="entry name" value="Mite_allergen_7_sf"/>
</dbReference>
<dbReference type="SMART" id="SM00700">
    <property type="entry name" value="JHBP"/>
    <property type="match status" value="1"/>
</dbReference>
<organism evidence="1 2">
    <name type="scientific">Aedes albopictus</name>
    <name type="common">Asian tiger mosquito</name>
    <name type="synonym">Stegomyia albopicta</name>
    <dbReference type="NCBI Taxonomy" id="7160"/>
    <lineage>
        <taxon>Eukaryota</taxon>
        <taxon>Metazoa</taxon>
        <taxon>Ecdysozoa</taxon>
        <taxon>Arthropoda</taxon>
        <taxon>Hexapoda</taxon>
        <taxon>Insecta</taxon>
        <taxon>Pterygota</taxon>
        <taxon>Neoptera</taxon>
        <taxon>Endopterygota</taxon>
        <taxon>Diptera</taxon>
        <taxon>Nematocera</taxon>
        <taxon>Culicoidea</taxon>
        <taxon>Culicidae</taxon>
        <taxon>Culicinae</taxon>
        <taxon>Aedini</taxon>
        <taxon>Aedes</taxon>
        <taxon>Stegomyia</taxon>
    </lineage>
</organism>
<dbReference type="GeneID" id="115262321"/>
<dbReference type="Pfam" id="PF06585">
    <property type="entry name" value="JHBP"/>
    <property type="match status" value="1"/>
</dbReference>
<proteinExistence type="predicted"/>
<accession>A0ABM1XLX6</accession>
<sequence>MYQFKAGISLIVQAIIVHASLTNSRYRLPKPAYYDRRLSSQLFHVIEFYKQPDPVGLPAMVSIPDPLSIPPFRQSVAFTAMEMRDLMTYGLSRLRVRLFEAELSSMALRVELTMDELMVNGSYAINMGSSGPFWLKMKNVRTLGNVSLGVDREGILRAQDIELDIGIEDMAMDFQNLGWFGRVFQGLVNAAPNMVFDMVKPYMLKEVHAKLQGEIDSQIERQVDDRGIVLANSIAPLDLFVSEARWLLRTKGYDPYVVPDYRNSLSIFSLLLSNTQLRGLSNFYRSGELEIAVQNNTMSCTVQVGTGRIEGSTRWQLSVVRDVLSRSGAIFFSIEFIQLSIKVSQPLDLRKKPSLMDFQLELGNIQIFSSGAGSMDYLLEAGVNILPNLLRSQVANAIEKPLRVRIREKLECINVEQFVKRHVADYERRGANMEVDWRLCERKLEK</sequence>
<name>A0ABM1XLX6_AEDAL</name>
<dbReference type="InterPro" id="IPR020234">
    <property type="entry name" value="Mite_allergen_group-7"/>
</dbReference>
<dbReference type="Gene3D" id="3.15.10.30">
    <property type="entry name" value="Haemolymph juvenile hormone binding protein"/>
    <property type="match status" value="1"/>
</dbReference>
<dbReference type="InterPro" id="IPR038606">
    <property type="entry name" value="To_sf"/>
</dbReference>
<reference evidence="2" key="1">
    <citation type="journal article" date="2015" name="Proc. Natl. Acad. Sci. U.S.A.">
        <title>Genome sequence of the Asian Tiger mosquito, Aedes albopictus, reveals insights into its biology, genetics, and evolution.</title>
        <authorList>
            <person name="Chen X.G."/>
            <person name="Jiang X."/>
            <person name="Gu J."/>
            <person name="Xu M."/>
            <person name="Wu Y."/>
            <person name="Deng Y."/>
            <person name="Zhang C."/>
            <person name="Bonizzoni M."/>
            <person name="Dermauw W."/>
            <person name="Vontas J."/>
            <person name="Armbruster P."/>
            <person name="Huang X."/>
            <person name="Yang Y."/>
            <person name="Zhang H."/>
            <person name="He W."/>
            <person name="Peng H."/>
            <person name="Liu Y."/>
            <person name="Wu K."/>
            <person name="Chen J."/>
            <person name="Lirakis M."/>
            <person name="Topalis P."/>
            <person name="Van Leeuwen T."/>
            <person name="Hall A.B."/>
            <person name="Jiang X."/>
            <person name="Thorpe C."/>
            <person name="Mueller R.L."/>
            <person name="Sun C."/>
            <person name="Waterhouse R.M."/>
            <person name="Yan G."/>
            <person name="Tu Z.J."/>
            <person name="Fang X."/>
            <person name="James A.A."/>
        </authorList>
    </citation>
    <scope>NUCLEOTIDE SEQUENCE [LARGE SCALE GENOMIC DNA]</scope>
    <source>
        <strain evidence="2">Foshan</strain>
    </source>
</reference>
<protein>
    <recommendedName>
        <fullName evidence="3">Hemolymph juvenile hormone binding protein</fullName>
    </recommendedName>
</protein>
<dbReference type="RefSeq" id="XP_029720585.2">
    <property type="nucleotide sequence ID" value="XM_029864725.2"/>
</dbReference>
<keyword evidence="2" id="KW-1185">Reference proteome</keyword>
<dbReference type="EnsemblMetazoa" id="AALFPA23_000845.R667">
    <property type="protein sequence ID" value="AALFPA23_000845.P667"/>
    <property type="gene ID" value="AALFPA23_000845"/>
</dbReference>
<evidence type="ECO:0000313" key="1">
    <source>
        <dbReference type="EnsemblMetazoa" id="AALFPA23_000845.P667"/>
    </source>
</evidence>
<dbReference type="PANTHER" id="PTHR11008:SF13">
    <property type="entry name" value="FI04421P"/>
    <property type="match status" value="1"/>
</dbReference>
<evidence type="ECO:0008006" key="3">
    <source>
        <dbReference type="Google" id="ProtNLM"/>
    </source>
</evidence>
<dbReference type="InterPro" id="IPR010562">
    <property type="entry name" value="Haemolymph_juvenile_hormone-bd"/>
</dbReference>
<dbReference type="Pfam" id="PF16984">
    <property type="entry name" value="Grp7_allergen"/>
    <property type="match status" value="1"/>
</dbReference>
<dbReference type="Gene3D" id="3.15.10.50">
    <property type="match status" value="1"/>
</dbReference>
<reference evidence="1" key="2">
    <citation type="submission" date="2025-05" db="UniProtKB">
        <authorList>
            <consortium name="EnsemblMetazoa"/>
        </authorList>
    </citation>
    <scope>IDENTIFICATION</scope>
    <source>
        <strain evidence="1">Foshan</strain>
    </source>
</reference>
<dbReference type="PANTHER" id="PTHR11008">
    <property type="entry name" value="PROTEIN TAKEOUT-LIKE PROTEIN"/>
    <property type="match status" value="1"/>
</dbReference>